<keyword evidence="3 4" id="KW-0663">Pyridoxal phosphate</keyword>
<dbReference type="CDD" id="cd00610">
    <property type="entry name" value="OAT_like"/>
    <property type="match status" value="1"/>
</dbReference>
<organism evidence="5 6">
    <name type="scientific">Candidatus Sungbacteria bacterium RIFCSPHIGHO2_02_FULL_47_11</name>
    <dbReference type="NCBI Taxonomy" id="1802270"/>
    <lineage>
        <taxon>Bacteria</taxon>
        <taxon>Candidatus Sungiibacteriota</taxon>
    </lineage>
</organism>
<proteinExistence type="inferred from homology"/>
<evidence type="ECO:0000256" key="4">
    <source>
        <dbReference type="RuleBase" id="RU003560"/>
    </source>
</evidence>
<dbReference type="GO" id="GO:0030170">
    <property type="term" value="F:pyridoxal phosphate binding"/>
    <property type="evidence" value="ECO:0007669"/>
    <property type="project" value="InterPro"/>
</dbReference>
<dbReference type="InterPro" id="IPR050103">
    <property type="entry name" value="Class-III_PLP-dep_AT"/>
</dbReference>
<dbReference type="PIRSF" id="PIRSF000521">
    <property type="entry name" value="Transaminase_4ab_Lys_Orn"/>
    <property type="match status" value="1"/>
</dbReference>
<dbReference type="InterPro" id="IPR015421">
    <property type="entry name" value="PyrdxlP-dep_Trfase_major"/>
</dbReference>
<dbReference type="GO" id="GO:0008483">
    <property type="term" value="F:transaminase activity"/>
    <property type="evidence" value="ECO:0007669"/>
    <property type="project" value="UniProtKB-KW"/>
</dbReference>
<dbReference type="AlphaFoldDB" id="A0A1G2KLX2"/>
<dbReference type="STRING" id="1802270.A3C07_01110"/>
<accession>A0A1G2KLX2</accession>
<keyword evidence="5" id="KW-0808">Transferase</keyword>
<name>A0A1G2KLX2_9BACT</name>
<dbReference type="SUPFAM" id="SSF53383">
    <property type="entry name" value="PLP-dependent transferases"/>
    <property type="match status" value="1"/>
</dbReference>
<reference evidence="5 6" key="1">
    <citation type="journal article" date="2016" name="Nat. Commun.">
        <title>Thousands of microbial genomes shed light on interconnected biogeochemical processes in an aquifer system.</title>
        <authorList>
            <person name="Anantharaman K."/>
            <person name="Brown C.T."/>
            <person name="Hug L.A."/>
            <person name="Sharon I."/>
            <person name="Castelle C.J."/>
            <person name="Probst A.J."/>
            <person name="Thomas B.C."/>
            <person name="Singh A."/>
            <person name="Wilkins M.J."/>
            <person name="Karaoz U."/>
            <person name="Brodie E.L."/>
            <person name="Williams K.H."/>
            <person name="Hubbard S.S."/>
            <person name="Banfield J.F."/>
        </authorList>
    </citation>
    <scope>NUCLEOTIDE SEQUENCE [LARGE SCALE GENOMIC DNA]</scope>
</reference>
<dbReference type="Gene3D" id="3.90.1150.10">
    <property type="entry name" value="Aspartate Aminotransferase, domain 1"/>
    <property type="match status" value="1"/>
</dbReference>
<dbReference type="PANTHER" id="PTHR11986:SF58">
    <property type="entry name" value="LEUCINE_METHIONINE RACEMASE"/>
    <property type="match status" value="1"/>
</dbReference>
<dbReference type="Proteomes" id="UP000179023">
    <property type="component" value="Unassembled WGS sequence"/>
</dbReference>
<evidence type="ECO:0000313" key="6">
    <source>
        <dbReference type="Proteomes" id="UP000179023"/>
    </source>
</evidence>
<evidence type="ECO:0000313" key="5">
    <source>
        <dbReference type="EMBL" id="OHA00435.1"/>
    </source>
</evidence>
<evidence type="ECO:0000256" key="1">
    <source>
        <dbReference type="ARBA" id="ARBA00001933"/>
    </source>
</evidence>
<dbReference type="EMBL" id="MHQI01000015">
    <property type="protein sequence ID" value="OHA00435.1"/>
    <property type="molecule type" value="Genomic_DNA"/>
</dbReference>
<protein>
    <submittedName>
        <fullName evidence="5">Aminotransferase</fullName>
    </submittedName>
</protein>
<sequence length="393" mass="43920">MNTKQKDKKYLGRDEAPRSLVVAKSKGVFVYDERGRKYIDFFMGWCVGNIGWNVEKVIEKLKKFNGPNYVSPGYMYKGWVELAELLAKIAPGKLTKSFRATGGTEAVEIALQAAMTHTKRHKFVSIEGSYHGHSIGAMSIGSSDFRSWYKNLLPNCYKIKPPLDEMAAREVERILSKREVAAFISEPVICNLGVIIPDKKFFDIVQATCKKYGTLLIADEVATGFGRTCKMFASEHYNLKPDILCLAKGATGGFGALGVTMMTDEIAKSFKFCFSLYSTFGWHPLNVEAAVANIKYFLENKSALLKNAEKLSGYFEQRLKQMEFRYPAEIRVKGLAIGVVFNKTGYAGEIILRCLQNGLLLADASAHNFIIFPALNMDIKVAKKGLDILERCL</sequence>
<evidence type="ECO:0000256" key="3">
    <source>
        <dbReference type="ARBA" id="ARBA00022898"/>
    </source>
</evidence>
<comment type="similarity">
    <text evidence="2 4">Belongs to the class-III pyridoxal-phosphate-dependent aminotransferase family.</text>
</comment>
<dbReference type="InterPro" id="IPR015424">
    <property type="entry name" value="PyrdxlP-dep_Trfase"/>
</dbReference>
<comment type="cofactor">
    <cofactor evidence="1">
        <name>pyridoxal 5'-phosphate</name>
        <dbReference type="ChEBI" id="CHEBI:597326"/>
    </cofactor>
</comment>
<dbReference type="Pfam" id="PF00202">
    <property type="entry name" value="Aminotran_3"/>
    <property type="match status" value="1"/>
</dbReference>
<gene>
    <name evidence="5" type="ORF">A3C07_01110</name>
</gene>
<dbReference type="Gene3D" id="3.40.640.10">
    <property type="entry name" value="Type I PLP-dependent aspartate aminotransferase-like (Major domain)"/>
    <property type="match status" value="1"/>
</dbReference>
<dbReference type="InterPro" id="IPR005814">
    <property type="entry name" value="Aminotrans_3"/>
</dbReference>
<dbReference type="PANTHER" id="PTHR11986">
    <property type="entry name" value="AMINOTRANSFERASE CLASS III"/>
    <property type="match status" value="1"/>
</dbReference>
<dbReference type="InterPro" id="IPR015422">
    <property type="entry name" value="PyrdxlP-dep_Trfase_small"/>
</dbReference>
<comment type="caution">
    <text evidence="5">The sequence shown here is derived from an EMBL/GenBank/DDBJ whole genome shotgun (WGS) entry which is preliminary data.</text>
</comment>
<dbReference type="GO" id="GO:0042802">
    <property type="term" value="F:identical protein binding"/>
    <property type="evidence" value="ECO:0007669"/>
    <property type="project" value="TreeGrafter"/>
</dbReference>
<evidence type="ECO:0000256" key="2">
    <source>
        <dbReference type="ARBA" id="ARBA00008954"/>
    </source>
</evidence>
<keyword evidence="5" id="KW-0032">Aminotransferase</keyword>